<dbReference type="InterPro" id="IPR050700">
    <property type="entry name" value="YIM1/Zinc_Alcohol_DH_Fams"/>
</dbReference>
<dbReference type="Pfam" id="PF08240">
    <property type="entry name" value="ADH_N"/>
    <property type="match status" value="1"/>
</dbReference>
<accession>A0A194XES2</accession>
<sequence>MKALGVSTFNGPSSLEVLTLPDPKIQGPDDLIVHVHALGLNRSDPMRISGWSRIVETISLPLVMGADFSGTVKETGDNVQEYKIGDRVYGFSFWVHGAGAQYLHLTPETRHFISKMPDGMSFEEMAGTSSICTAICALFQAEAKFGGPGCLKGKTVFVVGGLGGVGNVAVSLAKGVFGAGKVITTVSSGKVGMVEEVFGEGIVDQVVDYGKQDVVKSVGKGKVDFLFDTVGTGMAYVEVVKEGGVLLSLLSKSSETLKRELLTAPVWMCWIVDAMLGVQWWRAGRWGVQYDGTSTNFDGRFANAVEKWGREGKLKPLVGRVIDLGNGEGLKEVKAVLEMIGSTKGTLGKTVVKMDGLSDN</sequence>
<dbReference type="GO" id="GO:0005739">
    <property type="term" value="C:mitochondrion"/>
    <property type="evidence" value="ECO:0007669"/>
    <property type="project" value="TreeGrafter"/>
</dbReference>
<dbReference type="OrthoDB" id="3509362at2759"/>
<dbReference type="STRING" id="149040.A0A194XES2"/>
<gene>
    <name evidence="2" type="ORF">LY89DRAFT_717223</name>
</gene>
<keyword evidence="3" id="KW-1185">Reference proteome</keyword>
<dbReference type="GO" id="GO:0016491">
    <property type="term" value="F:oxidoreductase activity"/>
    <property type="evidence" value="ECO:0007669"/>
    <property type="project" value="InterPro"/>
</dbReference>
<protein>
    <submittedName>
        <fullName evidence="2">GroES-like protein</fullName>
    </submittedName>
</protein>
<reference evidence="2 3" key="1">
    <citation type="submission" date="2015-10" db="EMBL/GenBank/DDBJ databases">
        <title>Full genome of DAOMC 229536 Phialocephala scopiformis, a fungal endophyte of spruce producing the potent anti-insectan compound rugulosin.</title>
        <authorList>
            <consortium name="DOE Joint Genome Institute"/>
            <person name="Walker A.K."/>
            <person name="Frasz S.L."/>
            <person name="Seifert K.A."/>
            <person name="Miller J.D."/>
            <person name="Mondo S.J."/>
            <person name="Labutti K."/>
            <person name="Lipzen A."/>
            <person name="Dockter R."/>
            <person name="Kennedy M."/>
            <person name="Grigoriev I.V."/>
            <person name="Spatafora J.W."/>
        </authorList>
    </citation>
    <scope>NUCLEOTIDE SEQUENCE [LARGE SCALE GENOMIC DNA]</scope>
    <source>
        <strain evidence="2 3">CBS 120377</strain>
    </source>
</reference>
<dbReference type="EMBL" id="KQ947412">
    <property type="protein sequence ID" value="KUJ18646.1"/>
    <property type="molecule type" value="Genomic_DNA"/>
</dbReference>
<dbReference type="GeneID" id="28828059"/>
<proteinExistence type="predicted"/>
<dbReference type="Pfam" id="PF13602">
    <property type="entry name" value="ADH_zinc_N_2"/>
    <property type="match status" value="1"/>
</dbReference>
<dbReference type="AlphaFoldDB" id="A0A194XES2"/>
<dbReference type="InterPro" id="IPR011032">
    <property type="entry name" value="GroES-like_sf"/>
</dbReference>
<dbReference type="KEGG" id="psco:LY89DRAFT_717223"/>
<name>A0A194XES2_MOLSC</name>
<evidence type="ECO:0000259" key="1">
    <source>
        <dbReference type="SMART" id="SM00829"/>
    </source>
</evidence>
<evidence type="ECO:0000313" key="3">
    <source>
        <dbReference type="Proteomes" id="UP000070700"/>
    </source>
</evidence>
<dbReference type="InterPro" id="IPR036291">
    <property type="entry name" value="NAD(P)-bd_dom_sf"/>
</dbReference>
<dbReference type="SMART" id="SM00829">
    <property type="entry name" value="PKS_ER"/>
    <property type="match status" value="1"/>
</dbReference>
<dbReference type="PANTHER" id="PTHR11695">
    <property type="entry name" value="ALCOHOL DEHYDROGENASE RELATED"/>
    <property type="match status" value="1"/>
</dbReference>
<dbReference type="Proteomes" id="UP000070700">
    <property type="component" value="Unassembled WGS sequence"/>
</dbReference>
<dbReference type="PANTHER" id="PTHR11695:SF294">
    <property type="entry name" value="RETICULON-4-INTERACTING PROTEIN 1, MITOCHONDRIAL"/>
    <property type="match status" value="1"/>
</dbReference>
<dbReference type="RefSeq" id="XP_018073001.1">
    <property type="nucleotide sequence ID" value="XM_018218333.1"/>
</dbReference>
<evidence type="ECO:0000313" key="2">
    <source>
        <dbReference type="EMBL" id="KUJ18646.1"/>
    </source>
</evidence>
<dbReference type="InterPro" id="IPR013154">
    <property type="entry name" value="ADH-like_N"/>
</dbReference>
<dbReference type="SUPFAM" id="SSF50129">
    <property type="entry name" value="GroES-like"/>
    <property type="match status" value="1"/>
</dbReference>
<dbReference type="Gene3D" id="3.90.180.10">
    <property type="entry name" value="Medium-chain alcohol dehydrogenases, catalytic domain"/>
    <property type="match status" value="1"/>
</dbReference>
<dbReference type="Gene3D" id="3.40.50.720">
    <property type="entry name" value="NAD(P)-binding Rossmann-like Domain"/>
    <property type="match status" value="1"/>
</dbReference>
<organism evidence="2 3">
    <name type="scientific">Mollisia scopiformis</name>
    <name type="common">Conifer needle endophyte fungus</name>
    <name type="synonym">Phialocephala scopiformis</name>
    <dbReference type="NCBI Taxonomy" id="149040"/>
    <lineage>
        <taxon>Eukaryota</taxon>
        <taxon>Fungi</taxon>
        <taxon>Dikarya</taxon>
        <taxon>Ascomycota</taxon>
        <taxon>Pezizomycotina</taxon>
        <taxon>Leotiomycetes</taxon>
        <taxon>Helotiales</taxon>
        <taxon>Mollisiaceae</taxon>
        <taxon>Mollisia</taxon>
    </lineage>
</organism>
<dbReference type="InParanoid" id="A0A194XES2"/>
<dbReference type="InterPro" id="IPR020843">
    <property type="entry name" value="ER"/>
</dbReference>
<feature type="domain" description="Enoyl reductase (ER)" evidence="1">
    <location>
        <begin position="13"/>
        <end position="352"/>
    </location>
</feature>
<dbReference type="SUPFAM" id="SSF51735">
    <property type="entry name" value="NAD(P)-binding Rossmann-fold domains"/>
    <property type="match status" value="1"/>
</dbReference>